<dbReference type="RefSeq" id="WP_106584630.1">
    <property type="nucleotide sequence ID" value="NZ_PYGA01000014.1"/>
</dbReference>
<protein>
    <recommendedName>
        <fullName evidence="3">Tetratricopeptide repeat protein</fullName>
    </recommendedName>
</protein>
<evidence type="ECO:0000313" key="1">
    <source>
        <dbReference type="EMBL" id="PSK95703.1"/>
    </source>
</evidence>
<comment type="caution">
    <text evidence="1">The sequence shown here is derived from an EMBL/GenBank/DDBJ whole genome shotgun (WGS) entry which is preliminary data.</text>
</comment>
<dbReference type="Gene3D" id="1.25.40.10">
    <property type="entry name" value="Tetratricopeptide repeat domain"/>
    <property type="match status" value="1"/>
</dbReference>
<accession>A0A2P8DEQ4</accession>
<evidence type="ECO:0008006" key="3">
    <source>
        <dbReference type="Google" id="ProtNLM"/>
    </source>
</evidence>
<reference evidence="1 2" key="1">
    <citation type="submission" date="2018-03" db="EMBL/GenBank/DDBJ databases">
        <title>Genomic Encyclopedia of Archaeal and Bacterial Type Strains, Phase II (KMG-II): from individual species to whole genera.</title>
        <authorList>
            <person name="Goeker M."/>
        </authorList>
    </citation>
    <scope>NUCLEOTIDE SEQUENCE [LARGE SCALE GENOMIC DNA]</scope>
    <source>
        <strain evidence="1 2">DSM 45312</strain>
    </source>
</reference>
<evidence type="ECO:0000313" key="2">
    <source>
        <dbReference type="Proteomes" id="UP000240542"/>
    </source>
</evidence>
<dbReference type="PRINTS" id="PR00364">
    <property type="entry name" value="DISEASERSIST"/>
</dbReference>
<dbReference type="SUPFAM" id="SSF52540">
    <property type="entry name" value="P-loop containing nucleoside triphosphate hydrolases"/>
    <property type="match status" value="1"/>
</dbReference>
<dbReference type="AlphaFoldDB" id="A0A2P8DEQ4"/>
<dbReference type="PANTHER" id="PTHR47691">
    <property type="entry name" value="REGULATOR-RELATED"/>
    <property type="match status" value="1"/>
</dbReference>
<name>A0A2P8DEQ4_9ACTN</name>
<gene>
    <name evidence="1" type="ORF">CLV63_114136</name>
</gene>
<dbReference type="OrthoDB" id="3311584at2"/>
<dbReference type="SUPFAM" id="SSF48452">
    <property type="entry name" value="TPR-like"/>
    <property type="match status" value="1"/>
</dbReference>
<dbReference type="PANTHER" id="PTHR47691:SF3">
    <property type="entry name" value="HTH-TYPE TRANSCRIPTIONAL REGULATOR RV0890C-RELATED"/>
    <property type="match status" value="1"/>
</dbReference>
<dbReference type="InterPro" id="IPR011990">
    <property type="entry name" value="TPR-like_helical_dom_sf"/>
</dbReference>
<sequence>MGDNEIRNELHGVRNAVQAGGDVQSVTFHQEAPRPPVPSEVPAPAPHWYDRESEQQWLHQNTSAPVGGAPATPICLLEGVRGIGKTALAQRFAAAAGDRFGDGRLYVDYGSLDPDGPGGPNEALAHLLASLGVHKEDMPARLHDRAALFRTSTSNRRLLVVIEGATQAAQVRELVPQGPGSAVVAVGSRERLGELALAHAEWLTLRPLGTGDAADLLAGHSGGRLAGTAPEDIARLVAACGGLPLALILVAGRIKAEPAVDLAALTTELGDEQRRLKAISFTEDYTLASVFDLAYAGLSPAAASLYRALGRWPGRGFDTDLAAAACRADAPTVAPLLDELRRAELLTTTGDIHRFAHDLIRLHAAALSEQHDSEALRASSLRDCLDSYQALLAHADLAAMGARLRTIPAEEYAARRPDPFGGDRATALGRLRAERATLLAVVRAADARGLDAYTSSLAELGGALYLNQRYLADWAETGTRGADAAARLGDTAREARLRSLTARPLTDLGRTEEARAMVERAVGLVRDGSDLLLAASVHEFHGRYLDTVDRRAALAAYARSLDLNERSGDPMAVRGAALSRYFAGRTLLGLAAAEQSDGEDGDGAPATFEDAVTELAAAAAAFDTLPEPDPRMAARARGSLGDAYAAAGRLTDAVAAFTAAVGVLRKLDQPYYEAENLASLGAVYARIGAPEQARQHATRARDLFTELASPRAAEAARLIEDLG</sequence>
<keyword evidence="2" id="KW-1185">Reference proteome</keyword>
<dbReference type="EMBL" id="PYGA01000014">
    <property type="protein sequence ID" value="PSK95703.1"/>
    <property type="molecule type" value="Genomic_DNA"/>
</dbReference>
<dbReference type="Proteomes" id="UP000240542">
    <property type="component" value="Unassembled WGS sequence"/>
</dbReference>
<proteinExistence type="predicted"/>
<dbReference type="Gene3D" id="3.40.50.300">
    <property type="entry name" value="P-loop containing nucleotide triphosphate hydrolases"/>
    <property type="match status" value="1"/>
</dbReference>
<dbReference type="InterPro" id="IPR027417">
    <property type="entry name" value="P-loop_NTPase"/>
</dbReference>
<organism evidence="1 2">
    <name type="scientific">Murinocardiopsis flavida</name>
    <dbReference type="NCBI Taxonomy" id="645275"/>
    <lineage>
        <taxon>Bacteria</taxon>
        <taxon>Bacillati</taxon>
        <taxon>Actinomycetota</taxon>
        <taxon>Actinomycetes</taxon>
        <taxon>Streptosporangiales</taxon>
        <taxon>Nocardiopsidaceae</taxon>
        <taxon>Murinocardiopsis</taxon>
    </lineage>
</organism>